<name>A0A6J8DV90_MYTCO</name>
<dbReference type="AlphaFoldDB" id="A0A6J8DV90"/>
<dbReference type="Proteomes" id="UP000507470">
    <property type="component" value="Unassembled WGS sequence"/>
</dbReference>
<sequence length="347" mass="39210">MVSTITEKFFRENLMNKYELYESTKYLKLRAANGLDIPYIGYIETDIFVPSLKKTIEDRGILIVKDVHDSNDNISGILGMNVVNQCMGLLQSEIGPLYIKELKKNEAMINWVRAFRECTNSNITGFARISGNMDVCIPANSVSVVNVIGPTQKLPAERPIIVELLTNDTDFIVVNSLSESSRHTYPVRIANLKTLTFGLKRNRKIGIIREVNVLPEVNNEIEFLAQKLMKKQLFINKRQPDNDISQSESSDISCNSISVLPKYTPEDIKNTQMQDPIIKRFLCIILKGVNRLDWRGSVSRISNEESDNESDEDDPIAIGYEGSQPSVAVHVQMLNSFKCSSLTKIRT</sequence>
<accession>A0A6J8DV90</accession>
<proteinExistence type="predicted"/>
<protein>
    <submittedName>
        <fullName evidence="1">Uncharacterized protein</fullName>
    </submittedName>
</protein>
<evidence type="ECO:0000313" key="1">
    <source>
        <dbReference type="EMBL" id="CAC5411785.1"/>
    </source>
</evidence>
<reference evidence="1 2" key="1">
    <citation type="submission" date="2020-06" db="EMBL/GenBank/DDBJ databases">
        <authorList>
            <person name="Li R."/>
            <person name="Bekaert M."/>
        </authorList>
    </citation>
    <scope>NUCLEOTIDE SEQUENCE [LARGE SCALE GENOMIC DNA]</scope>
    <source>
        <strain evidence="2">wild</strain>
    </source>
</reference>
<gene>
    <name evidence="1" type="ORF">MCOR_44835</name>
</gene>
<evidence type="ECO:0000313" key="2">
    <source>
        <dbReference type="Proteomes" id="UP000507470"/>
    </source>
</evidence>
<dbReference type="OrthoDB" id="6262013at2759"/>
<organism evidence="1 2">
    <name type="scientific">Mytilus coruscus</name>
    <name type="common">Sea mussel</name>
    <dbReference type="NCBI Taxonomy" id="42192"/>
    <lineage>
        <taxon>Eukaryota</taxon>
        <taxon>Metazoa</taxon>
        <taxon>Spiralia</taxon>
        <taxon>Lophotrochozoa</taxon>
        <taxon>Mollusca</taxon>
        <taxon>Bivalvia</taxon>
        <taxon>Autobranchia</taxon>
        <taxon>Pteriomorphia</taxon>
        <taxon>Mytilida</taxon>
        <taxon>Mytiloidea</taxon>
        <taxon>Mytilidae</taxon>
        <taxon>Mytilinae</taxon>
        <taxon>Mytilus</taxon>
    </lineage>
</organism>
<dbReference type="EMBL" id="CACVKT020007908">
    <property type="protein sequence ID" value="CAC5411785.1"/>
    <property type="molecule type" value="Genomic_DNA"/>
</dbReference>
<keyword evidence="2" id="KW-1185">Reference proteome</keyword>